<evidence type="ECO:0000313" key="3">
    <source>
        <dbReference type="Proteomes" id="UP000243688"/>
    </source>
</evidence>
<evidence type="ECO:0000256" key="1">
    <source>
        <dbReference type="SAM" id="Phobius"/>
    </source>
</evidence>
<keyword evidence="1" id="KW-0812">Transmembrane</keyword>
<keyword evidence="1" id="KW-0472">Membrane</keyword>
<feature type="transmembrane region" description="Helical" evidence="1">
    <location>
        <begin position="68"/>
        <end position="86"/>
    </location>
</feature>
<dbReference type="EMBL" id="MOXJ01000004">
    <property type="protein sequence ID" value="PDO11176.1"/>
    <property type="molecule type" value="Genomic_DNA"/>
</dbReference>
<gene>
    <name evidence="2" type="ORF">BLM47_02945</name>
</gene>
<feature type="transmembrane region" description="Helical" evidence="1">
    <location>
        <begin position="12"/>
        <end position="33"/>
    </location>
</feature>
<dbReference type="InterPro" id="IPR024515">
    <property type="entry name" value="DUF3397"/>
</dbReference>
<accession>A0A2A6E2Y1</accession>
<protein>
    <recommendedName>
        <fullName evidence="4">DUF3397 domain-containing protein</fullName>
    </recommendedName>
</protein>
<dbReference type="AlphaFoldDB" id="A0A2A6E2Y1"/>
<comment type="caution">
    <text evidence="2">The sequence shown here is derived from an EMBL/GenBank/DDBJ whole genome shotgun (WGS) entry which is preliminary data.</text>
</comment>
<keyword evidence="1" id="KW-1133">Transmembrane helix</keyword>
<reference evidence="2 3" key="1">
    <citation type="submission" date="2016-12" db="EMBL/GenBank/DDBJ databases">
        <title>Candidatus Reconcilibacillus cellulovorans genome.</title>
        <authorList>
            <person name="Kolinko S."/>
            <person name="Wu Y.-W."/>
            <person name="Tachea F."/>
            <person name="Denzel E."/>
            <person name="Hiras J."/>
            <person name="Baecker N."/>
            <person name="Chan L.J."/>
            <person name="Eichorst S.A."/>
            <person name="Frey D."/>
            <person name="Adams P.D."/>
            <person name="Pray T."/>
            <person name="Tanjore D."/>
            <person name="Petzold C.J."/>
            <person name="Gladden J.M."/>
            <person name="Simmons B.A."/>
            <person name="Singer S.W."/>
        </authorList>
    </citation>
    <scope>NUCLEOTIDE SEQUENCE [LARGE SCALE GENOMIC DNA]</scope>
    <source>
        <strain evidence="2">JTherm</strain>
    </source>
</reference>
<proteinExistence type="predicted"/>
<evidence type="ECO:0000313" key="2">
    <source>
        <dbReference type="EMBL" id="PDO11176.1"/>
    </source>
</evidence>
<dbReference type="Proteomes" id="UP000243688">
    <property type="component" value="Unassembled WGS sequence"/>
</dbReference>
<organism evidence="2 3">
    <name type="scientific">Candidatus Reconcilbacillus cellulovorans</name>
    <dbReference type="NCBI Taxonomy" id="1906605"/>
    <lineage>
        <taxon>Bacteria</taxon>
        <taxon>Bacillati</taxon>
        <taxon>Bacillota</taxon>
        <taxon>Bacilli</taxon>
        <taxon>Bacillales</taxon>
        <taxon>Paenibacillaceae</taxon>
        <taxon>Candidatus Reconcilbacillus</taxon>
    </lineage>
</organism>
<feature type="transmembrane region" description="Helical" evidence="1">
    <location>
        <begin position="107"/>
        <end position="128"/>
    </location>
</feature>
<name>A0A2A6E2Y1_9BACL</name>
<dbReference type="Pfam" id="PF11877">
    <property type="entry name" value="DUF3397"/>
    <property type="match status" value="1"/>
</dbReference>
<sequence>MSRLFGWIVDAYALLATFSFGWFLLVWAAVRLYTRDARRAVRIAMDATTAPLAGSVYGLSVIVFGRPAVFFAAVLVLMLLFGWMGNAEKRATGRVRYGKLFRAVWRAAFLLFAPLEVGLLAAGLWKYASGQL</sequence>
<evidence type="ECO:0008006" key="4">
    <source>
        <dbReference type="Google" id="ProtNLM"/>
    </source>
</evidence>